<gene>
    <name evidence="1" type="ORF">IAS62_002185</name>
</gene>
<evidence type="ECO:0000313" key="1">
    <source>
        <dbReference type="EMBL" id="WVO20885.1"/>
    </source>
</evidence>
<reference evidence="1 2" key="1">
    <citation type="submission" date="2024-01" db="EMBL/GenBank/DDBJ databases">
        <title>Comparative genomics of Cryptococcus and Kwoniella reveals pathogenesis evolution and contrasting modes of karyotype evolution via chromosome fusion or intercentromeric recombination.</title>
        <authorList>
            <person name="Coelho M.A."/>
            <person name="David-Palma M."/>
            <person name="Shea T."/>
            <person name="Bowers K."/>
            <person name="McGinley-Smith S."/>
            <person name="Mohammad A.W."/>
            <person name="Gnirke A."/>
            <person name="Yurkov A.M."/>
            <person name="Nowrousian M."/>
            <person name="Sun S."/>
            <person name="Cuomo C.A."/>
            <person name="Heitman J."/>
        </authorList>
    </citation>
    <scope>NUCLEOTIDE SEQUENCE [LARGE SCALE GENOMIC DNA]</scope>
    <source>
        <strain evidence="1 2">7685027</strain>
    </source>
</reference>
<organism evidence="1 2">
    <name type="scientific">Cryptococcus decagattii</name>
    <dbReference type="NCBI Taxonomy" id="1859122"/>
    <lineage>
        <taxon>Eukaryota</taxon>
        <taxon>Fungi</taxon>
        <taxon>Dikarya</taxon>
        <taxon>Basidiomycota</taxon>
        <taxon>Agaricomycotina</taxon>
        <taxon>Tremellomycetes</taxon>
        <taxon>Tremellales</taxon>
        <taxon>Cryptococcaceae</taxon>
        <taxon>Cryptococcus</taxon>
        <taxon>Cryptococcus gattii species complex</taxon>
    </lineage>
</organism>
<dbReference type="GeneID" id="89988959"/>
<dbReference type="Proteomes" id="UP001432216">
    <property type="component" value="Chromosome 3"/>
</dbReference>
<accession>A0ABZ2AQU6</accession>
<sequence>MNVRQRYQETLSAEILEKYFADFVATFVRGKNVV</sequence>
<name>A0ABZ2AQU6_9TREE</name>
<protein>
    <submittedName>
        <fullName evidence="1">Uncharacterized protein</fullName>
    </submittedName>
</protein>
<proteinExistence type="predicted"/>
<dbReference type="EMBL" id="CP143808">
    <property type="protein sequence ID" value="WVO20885.1"/>
    <property type="molecule type" value="Genomic_DNA"/>
</dbReference>
<keyword evidence="2" id="KW-1185">Reference proteome</keyword>
<evidence type="ECO:0000313" key="2">
    <source>
        <dbReference type="Proteomes" id="UP001432216"/>
    </source>
</evidence>
<dbReference type="RefSeq" id="XP_064720124.1">
    <property type="nucleotide sequence ID" value="XM_064864052.1"/>
</dbReference>